<dbReference type="SMART" id="SM00530">
    <property type="entry name" value="HTH_XRE"/>
    <property type="match status" value="1"/>
</dbReference>
<evidence type="ECO:0000313" key="3">
    <source>
        <dbReference type="Proteomes" id="UP001595839"/>
    </source>
</evidence>
<sequence>MNRRTELRAFLQSRRARLSPSEVGLPTFGGVRRVPGLRREELAQLAGVGIDYYVRLEQGRNDKVSASVLDAVARALRLDELERIHLHNLARPDRRQPPAADQVSEGTQWLLDNMPDTAVFALGRRTRVLAWNRPASKIFLDFGPVPERNLTLLVFRQPAIRQLVLDWQVMARHVVAWLRLEVGRHPESQETNAFIAELAATDPDFLRLWNEQDVVDPMHGTYRLQHPLLGALTSTFRTLLVPEDPDQLLIVYALEPDPSGPGGAESAIWSTPPDHGPVLPGCCPTHDIATFIVKGNDLA</sequence>
<dbReference type="Gene3D" id="1.10.260.40">
    <property type="entry name" value="lambda repressor-like DNA-binding domains"/>
    <property type="match status" value="1"/>
</dbReference>
<dbReference type="EMBL" id="JBHSFK010000007">
    <property type="protein sequence ID" value="MFC4500449.1"/>
    <property type="molecule type" value="Genomic_DNA"/>
</dbReference>
<dbReference type="PROSITE" id="PS50943">
    <property type="entry name" value="HTH_CROC1"/>
    <property type="match status" value="1"/>
</dbReference>
<protein>
    <submittedName>
        <fullName evidence="2">Helix-turn-helix transcriptional regulator</fullName>
    </submittedName>
</protein>
<proteinExistence type="predicted"/>
<dbReference type="PANTHER" id="PTHR35010">
    <property type="entry name" value="BLL4672 PROTEIN-RELATED"/>
    <property type="match status" value="1"/>
</dbReference>
<dbReference type="InterPro" id="IPR041413">
    <property type="entry name" value="MLTR_LBD"/>
</dbReference>
<dbReference type="Proteomes" id="UP001595839">
    <property type="component" value="Unassembled WGS sequence"/>
</dbReference>
<comment type="caution">
    <text evidence="2">The sequence shown here is derived from an EMBL/GenBank/DDBJ whole genome shotgun (WGS) entry which is preliminary data.</text>
</comment>
<evidence type="ECO:0000313" key="2">
    <source>
        <dbReference type="EMBL" id="MFC4500449.1"/>
    </source>
</evidence>
<dbReference type="Pfam" id="PF17765">
    <property type="entry name" value="MLTR_LBD"/>
    <property type="match status" value="1"/>
</dbReference>
<dbReference type="SUPFAM" id="SSF47413">
    <property type="entry name" value="lambda repressor-like DNA-binding domains"/>
    <property type="match status" value="1"/>
</dbReference>
<reference evidence="3" key="1">
    <citation type="journal article" date="2019" name="Int. J. Syst. Evol. Microbiol.">
        <title>The Global Catalogue of Microorganisms (GCM) 10K type strain sequencing project: providing services to taxonomists for standard genome sequencing and annotation.</title>
        <authorList>
            <consortium name="The Broad Institute Genomics Platform"/>
            <consortium name="The Broad Institute Genome Sequencing Center for Infectious Disease"/>
            <person name="Wu L."/>
            <person name="Ma J."/>
        </authorList>
    </citation>
    <scope>NUCLEOTIDE SEQUENCE [LARGE SCALE GENOMIC DNA]</scope>
    <source>
        <strain evidence="3">CGMCC 4.7177</strain>
    </source>
</reference>
<dbReference type="InterPro" id="IPR010982">
    <property type="entry name" value="Lambda_DNA-bd_dom_sf"/>
</dbReference>
<gene>
    <name evidence="2" type="ORF">ACFPIH_13050</name>
</gene>
<name>A0ABV9ALD3_9ACTN</name>
<keyword evidence="3" id="KW-1185">Reference proteome</keyword>
<organism evidence="2 3">
    <name type="scientific">Streptomyces vulcanius</name>
    <dbReference type="NCBI Taxonomy" id="1441876"/>
    <lineage>
        <taxon>Bacteria</taxon>
        <taxon>Bacillati</taxon>
        <taxon>Actinomycetota</taxon>
        <taxon>Actinomycetes</taxon>
        <taxon>Kitasatosporales</taxon>
        <taxon>Streptomycetaceae</taxon>
        <taxon>Streptomyces</taxon>
    </lineage>
</organism>
<dbReference type="CDD" id="cd00093">
    <property type="entry name" value="HTH_XRE"/>
    <property type="match status" value="1"/>
</dbReference>
<dbReference type="Pfam" id="PF13560">
    <property type="entry name" value="HTH_31"/>
    <property type="match status" value="1"/>
</dbReference>
<dbReference type="Gene3D" id="3.30.450.180">
    <property type="match status" value="1"/>
</dbReference>
<dbReference type="RefSeq" id="WP_381170253.1">
    <property type="nucleotide sequence ID" value="NZ_JBHSFK010000007.1"/>
</dbReference>
<feature type="domain" description="HTH cro/C1-type" evidence="1">
    <location>
        <begin position="36"/>
        <end position="81"/>
    </location>
</feature>
<dbReference type="PANTHER" id="PTHR35010:SF2">
    <property type="entry name" value="BLL4672 PROTEIN"/>
    <property type="match status" value="1"/>
</dbReference>
<accession>A0ABV9ALD3</accession>
<evidence type="ECO:0000259" key="1">
    <source>
        <dbReference type="PROSITE" id="PS50943"/>
    </source>
</evidence>
<dbReference type="InterPro" id="IPR001387">
    <property type="entry name" value="Cro/C1-type_HTH"/>
</dbReference>